<feature type="compositionally biased region" description="Basic and acidic residues" evidence="1">
    <location>
        <begin position="20"/>
        <end position="30"/>
    </location>
</feature>
<dbReference type="EMBL" id="RCSW01000008">
    <property type="protein sequence ID" value="KAF7945678.1"/>
    <property type="molecule type" value="Genomic_DNA"/>
</dbReference>
<gene>
    <name evidence="2" type="ORF">EAE97_004716</name>
</gene>
<accession>A0A9P5INB7</accession>
<sequence>MYGRQGNGHASKQASMGGNEETREREEKRVQRVQRVRKNGSTSPRNGMAGGQVNGATNQRCIRLNQPRFARAPAINHAASLGT</sequence>
<dbReference type="GeneID" id="62148305"/>
<proteinExistence type="predicted"/>
<evidence type="ECO:0000313" key="3">
    <source>
        <dbReference type="Proteomes" id="UP000710849"/>
    </source>
</evidence>
<feature type="region of interest" description="Disordered" evidence="1">
    <location>
        <begin position="1"/>
        <end position="58"/>
    </location>
</feature>
<protein>
    <submittedName>
        <fullName evidence="2">Uncharacterized protein</fullName>
    </submittedName>
</protein>
<organism evidence="2 3">
    <name type="scientific">Botrytis byssoidea</name>
    <dbReference type="NCBI Taxonomy" id="139641"/>
    <lineage>
        <taxon>Eukaryota</taxon>
        <taxon>Fungi</taxon>
        <taxon>Dikarya</taxon>
        <taxon>Ascomycota</taxon>
        <taxon>Pezizomycotina</taxon>
        <taxon>Leotiomycetes</taxon>
        <taxon>Helotiales</taxon>
        <taxon>Sclerotiniaceae</taxon>
        <taxon>Botrytis</taxon>
    </lineage>
</organism>
<dbReference type="RefSeq" id="XP_038733585.1">
    <property type="nucleotide sequence ID" value="XM_038875228.1"/>
</dbReference>
<comment type="caution">
    <text evidence="2">The sequence shown here is derived from an EMBL/GenBank/DDBJ whole genome shotgun (WGS) entry which is preliminary data.</text>
</comment>
<reference evidence="2 3" key="1">
    <citation type="journal article" date="2020" name="Genome Biol. Evol.">
        <title>Comparative genomics of Sclerotiniaceae.</title>
        <authorList>
            <person name="Valero Jimenez C.A."/>
            <person name="Steentjes M."/>
            <person name="Scholten O.E."/>
            <person name="Van Kan J.A.L."/>
        </authorList>
    </citation>
    <scope>NUCLEOTIDE SEQUENCE [LARGE SCALE GENOMIC DNA]</scope>
    <source>
        <strain evidence="2 3">MUCL 94</strain>
    </source>
</reference>
<name>A0A9P5INB7_9HELO</name>
<evidence type="ECO:0000256" key="1">
    <source>
        <dbReference type="SAM" id="MobiDB-lite"/>
    </source>
</evidence>
<dbReference type="Proteomes" id="UP000710849">
    <property type="component" value="Unassembled WGS sequence"/>
</dbReference>
<evidence type="ECO:0000313" key="2">
    <source>
        <dbReference type="EMBL" id="KAF7945678.1"/>
    </source>
</evidence>
<dbReference type="AlphaFoldDB" id="A0A9P5INB7"/>
<keyword evidence="3" id="KW-1185">Reference proteome</keyword>